<feature type="region of interest" description="Disordered" evidence="7">
    <location>
        <begin position="125"/>
        <end position="173"/>
    </location>
</feature>
<organism evidence="8 9">
    <name type="scientific">Frieseomelitta varia</name>
    <dbReference type="NCBI Taxonomy" id="561572"/>
    <lineage>
        <taxon>Eukaryota</taxon>
        <taxon>Metazoa</taxon>
        <taxon>Ecdysozoa</taxon>
        <taxon>Arthropoda</taxon>
        <taxon>Hexapoda</taxon>
        <taxon>Insecta</taxon>
        <taxon>Pterygota</taxon>
        <taxon>Neoptera</taxon>
        <taxon>Endopterygota</taxon>
        <taxon>Hymenoptera</taxon>
        <taxon>Apocrita</taxon>
        <taxon>Aculeata</taxon>
        <taxon>Apoidea</taxon>
        <taxon>Anthophila</taxon>
        <taxon>Apidae</taxon>
        <taxon>Frieseomelitta</taxon>
    </lineage>
</organism>
<reference evidence="8" key="1">
    <citation type="submission" date="2019-11" db="EMBL/GenBank/DDBJ databases">
        <title>The nuclear and mitochondrial genomes of Frieseomelitta varia - a highly eusocial stingless bee (Meliponini) with a permanently sterile worker caste.</title>
        <authorList>
            <person name="Freitas F.C.P."/>
            <person name="Lourenco A.P."/>
            <person name="Nunes F.M.F."/>
            <person name="Paschoal A.R."/>
            <person name="Abreu F.C.P."/>
            <person name="Barbin F.O."/>
            <person name="Bataglia L."/>
            <person name="Cardoso-Junior C.A.M."/>
            <person name="Cervoni M.S."/>
            <person name="Silva S.R."/>
            <person name="Dalarmi F."/>
            <person name="Del Lama M.A."/>
            <person name="Depintor T.S."/>
            <person name="Ferreira K.M."/>
            <person name="Goria P.S."/>
            <person name="Jaskot M.C."/>
            <person name="Lago D.C."/>
            <person name="Luna-Lucena D."/>
            <person name="Moda L.M."/>
            <person name="Nascimento L."/>
            <person name="Pedrino M."/>
            <person name="Rabico F.O."/>
            <person name="Sanches F.C."/>
            <person name="Santos D.E."/>
            <person name="Santos C.G."/>
            <person name="Vieira J."/>
            <person name="Lopes T.F."/>
            <person name="Barchuk A.R."/>
            <person name="Hartfelder K."/>
            <person name="Simoes Z.L.P."/>
            <person name="Bitondi M.M.G."/>
            <person name="Pinheiro D.G."/>
        </authorList>
    </citation>
    <scope>NUCLEOTIDE SEQUENCE</scope>
    <source>
        <strain evidence="8">USP_RPSP 00005682</strain>
        <tissue evidence="8">Whole individual</tissue>
    </source>
</reference>
<dbReference type="PIRSF" id="PIRSF017302">
    <property type="entry name" value="Gltscr2"/>
    <property type="match status" value="1"/>
</dbReference>
<evidence type="ECO:0000256" key="2">
    <source>
        <dbReference type="ARBA" id="ARBA00004642"/>
    </source>
</evidence>
<dbReference type="GO" id="GO:0005654">
    <property type="term" value="C:nucleoplasm"/>
    <property type="evidence" value="ECO:0007669"/>
    <property type="project" value="UniProtKB-SubCell"/>
</dbReference>
<keyword evidence="6" id="KW-0539">Nucleus</keyword>
<evidence type="ECO:0000313" key="8">
    <source>
        <dbReference type="EMBL" id="KAF3421602.1"/>
    </source>
</evidence>
<dbReference type="OrthoDB" id="5072at2759"/>
<comment type="similarity">
    <text evidence="3">Belongs to the NOP53 family.</text>
</comment>
<evidence type="ECO:0000313" key="9">
    <source>
        <dbReference type="Proteomes" id="UP000655588"/>
    </source>
</evidence>
<evidence type="ECO:0000256" key="1">
    <source>
        <dbReference type="ARBA" id="ARBA00004604"/>
    </source>
</evidence>
<proteinExistence type="inferred from homology"/>
<feature type="compositionally biased region" description="Acidic residues" evidence="7">
    <location>
        <begin position="133"/>
        <end position="143"/>
    </location>
</feature>
<evidence type="ECO:0000256" key="5">
    <source>
        <dbReference type="ARBA" id="ARBA00022517"/>
    </source>
</evidence>
<comment type="caution">
    <text evidence="8">The sequence shown here is derived from an EMBL/GenBank/DDBJ whole genome shotgun (WGS) entry which is preliminary data.</text>
</comment>
<dbReference type="EMBL" id="WNWW01000842">
    <property type="protein sequence ID" value="KAF3421602.1"/>
    <property type="molecule type" value="Genomic_DNA"/>
</dbReference>
<dbReference type="AlphaFoldDB" id="A0A833W2A6"/>
<protein>
    <recommendedName>
        <fullName evidence="4">Ribosome biogenesis protein NOP53</fullName>
    </recommendedName>
</protein>
<name>A0A833W2A6_9HYME</name>
<dbReference type="PANTHER" id="PTHR14211">
    <property type="entry name" value="GLIOMA SUPPRESSOR CANDIDATE REGION GENE 2"/>
    <property type="match status" value="1"/>
</dbReference>
<keyword evidence="9" id="KW-1185">Reference proteome</keyword>
<dbReference type="Proteomes" id="UP000655588">
    <property type="component" value="Unassembled WGS sequence"/>
</dbReference>
<evidence type="ECO:0000256" key="7">
    <source>
        <dbReference type="SAM" id="MobiDB-lite"/>
    </source>
</evidence>
<evidence type="ECO:0000256" key="3">
    <source>
        <dbReference type="ARBA" id="ARBA00008838"/>
    </source>
</evidence>
<dbReference type="PANTHER" id="PTHR14211:SF7">
    <property type="entry name" value="RIBOSOME BIOGENESIS PROTEIN NOP53"/>
    <property type="match status" value="1"/>
</dbReference>
<dbReference type="InterPro" id="IPR011687">
    <property type="entry name" value="Nop53/GLTSCR2"/>
</dbReference>
<dbReference type="GO" id="GO:0008097">
    <property type="term" value="F:5S rRNA binding"/>
    <property type="evidence" value="ECO:0007669"/>
    <property type="project" value="TreeGrafter"/>
</dbReference>
<evidence type="ECO:0000256" key="4">
    <source>
        <dbReference type="ARBA" id="ARBA00018339"/>
    </source>
</evidence>
<sequence>MKKLNEPKRGEFNVDLWKEKTTKDIDTNWLSLDTVRHTLTHFGVKKKRIPTSLRKRPSNIPAVEPPHPGISYNPSFEDHQHLLCEVVQKEMEFIKEEEHLNRVTTKMFKKVSPEEKENNLIKEMSEGLKPENDQEPDEDEDDDPTVKSVNSPVKNQKKTRVQRRKQKEQKNLAYKRQQEKIEKKKISDIYKLKLLDRQLATKEKKHKILRQKRLKKKTLKALGTKTLSKVKFEPLEPDFKLSTELTGNLRNTEPTNNLLKDRFKSLQKRNIVAPANIRLKQDKARVKRFIKPDHKIDMTKIDMK</sequence>
<dbReference type="Pfam" id="PF07767">
    <property type="entry name" value="Nop53"/>
    <property type="match status" value="1"/>
</dbReference>
<feature type="compositionally biased region" description="Basic residues" evidence="7">
    <location>
        <begin position="155"/>
        <end position="167"/>
    </location>
</feature>
<evidence type="ECO:0000256" key="6">
    <source>
        <dbReference type="ARBA" id="ARBA00023242"/>
    </source>
</evidence>
<dbReference type="GO" id="GO:0005730">
    <property type="term" value="C:nucleolus"/>
    <property type="evidence" value="ECO:0007669"/>
    <property type="project" value="UniProtKB-SubCell"/>
</dbReference>
<accession>A0A833W2A6</accession>
<dbReference type="GO" id="GO:0000027">
    <property type="term" value="P:ribosomal large subunit assembly"/>
    <property type="evidence" value="ECO:0007669"/>
    <property type="project" value="TreeGrafter"/>
</dbReference>
<keyword evidence="5" id="KW-0690">Ribosome biogenesis</keyword>
<comment type="subcellular location">
    <subcellularLocation>
        <location evidence="1">Nucleus</location>
        <location evidence="1">Nucleolus</location>
    </subcellularLocation>
    <subcellularLocation>
        <location evidence="2">Nucleus</location>
        <location evidence="2">Nucleoplasm</location>
    </subcellularLocation>
</comment>
<dbReference type="GO" id="GO:0006364">
    <property type="term" value="P:rRNA processing"/>
    <property type="evidence" value="ECO:0007669"/>
    <property type="project" value="TreeGrafter"/>
</dbReference>
<gene>
    <name evidence="8" type="ORF">E2986_07118</name>
</gene>